<proteinExistence type="predicted"/>
<dbReference type="STRING" id="481446.NIT7645_00723"/>
<dbReference type="Pfam" id="PF10658">
    <property type="entry name" value="DUF2484"/>
    <property type="match status" value="1"/>
</dbReference>
<dbReference type="Proteomes" id="UP000043764">
    <property type="component" value="Unassembled WGS sequence"/>
</dbReference>
<dbReference type="InterPro" id="IPR018919">
    <property type="entry name" value="DUF2484"/>
</dbReference>
<name>A0A0H5D3Y1_9RHOB</name>
<evidence type="ECO:0000256" key="1">
    <source>
        <dbReference type="SAM" id="Phobius"/>
    </source>
</evidence>
<reference evidence="3" key="1">
    <citation type="submission" date="2015-05" db="EMBL/GenBank/DDBJ databases">
        <authorList>
            <person name="Rodrigo-Torres Lidia"/>
            <person name="Arahal R.David."/>
        </authorList>
    </citation>
    <scope>NUCLEOTIDE SEQUENCE [LARGE SCALE GENOMIC DNA]</scope>
    <source>
        <strain evidence="3">CECT 7321</strain>
    </source>
</reference>
<accession>A0A0H5D3Y1</accession>
<keyword evidence="1" id="KW-1133">Transmembrane helix</keyword>
<dbReference type="EMBL" id="CVRL01000033">
    <property type="protein sequence ID" value="CRL11458.1"/>
    <property type="molecule type" value="Genomic_DNA"/>
</dbReference>
<evidence type="ECO:0000313" key="2">
    <source>
        <dbReference type="EMBL" id="CRL11458.1"/>
    </source>
</evidence>
<evidence type="ECO:0000313" key="3">
    <source>
        <dbReference type="Proteomes" id="UP000043764"/>
    </source>
</evidence>
<keyword evidence="3" id="KW-1185">Reference proteome</keyword>
<organism evidence="2 3">
    <name type="scientific">Phaeobacter italicus</name>
    <dbReference type="NCBI Taxonomy" id="481446"/>
    <lineage>
        <taxon>Bacteria</taxon>
        <taxon>Pseudomonadati</taxon>
        <taxon>Pseudomonadota</taxon>
        <taxon>Alphaproteobacteria</taxon>
        <taxon>Rhodobacterales</taxon>
        <taxon>Roseobacteraceae</taxon>
        <taxon>Phaeobacter</taxon>
    </lineage>
</organism>
<gene>
    <name evidence="2" type="ORF">NIT7321_02326</name>
</gene>
<protein>
    <recommendedName>
        <fullName evidence="4">UDP-N-acetylmuramate--alanine ligase</fullName>
    </recommendedName>
</protein>
<feature type="transmembrane region" description="Helical" evidence="1">
    <location>
        <begin position="29"/>
        <end position="60"/>
    </location>
</feature>
<dbReference type="RefSeq" id="WP_046209946.1">
    <property type="nucleotide sequence ID" value="NZ_CAKZKN010000095.1"/>
</dbReference>
<dbReference type="AlphaFoldDB" id="A0A0H5D3Y1"/>
<sequence length="84" mass="8890">MLSVSAAAIWVLLACGVAALPMRWQIAPGLALLIAAPVLIVLLGRDHGAIAAGFGVFALVSMFRRPILHALGRLRQRHGAEARK</sequence>
<dbReference type="GeneID" id="78396124"/>
<evidence type="ECO:0008006" key="4">
    <source>
        <dbReference type="Google" id="ProtNLM"/>
    </source>
</evidence>
<keyword evidence="1" id="KW-0812">Transmembrane</keyword>
<keyword evidence="1" id="KW-0472">Membrane</keyword>